<proteinExistence type="predicted"/>
<accession>I3CZM1</accession>
<protein>
    <submittedName>
        <fullName evidence="2">Uncharacterized protein</fullName>
    </submittedName>
</protein>
<evidence type="ECO:0000313" key="2">
    <source>
        <dbReference type="EMBL" id="EIJ64914.1"/>
    </source>
</evidence>
<keyword evidence="1" id="KW-0472">Membrane</keyword>
<sequence length="43" mass="4905">MYAKIRSVCYPIMITVRLIHILIVFSGSLFAEIANFVLFAKKS</sequence>
<keyword evidence="3" id="KW-1185">Reference proteome</keyword>
<reference evidence="2 3" key="1">
    <citation type="journal article" date="2012" name="J. Bacteriol.">
        <title>Genome sequence of "Candidatus Nitrosopumilus salaria" BD31, an ammonia-oxidizing archaeon from the San Francisco Bay estuary.</title>
        <authorList>
            <person name="Mosier A.C."/>
            <person name="Allen E.E."/>
            <person name="Kim M."/>
            <person name="Ferriera S."/>
            <person name="Francis C.A."/>
        </authorList>
    </citation>
    <scope>NUCLEOTIDE SEQUENCE [LARGE SCALE GENOMIC DNA]</scope>
    <source>
        <strain evidence="2 3">BD31</strain>
    </source>
</reference>
<gene>
    <name evidence="2" type="ORF">BD31_I0887</name>
</gene>
<feature type="transmembrane region" description="Helical" evidence="1">
    <location>
        <begin position="21"/>
        <end position="40"/>
    </location>
</feature>
<evidence type="ECO:0000256" key="1">
    <source>
        <dbReference type="SAM" id="Phobius"/>
    </source>
</evidence>
<dbReference type="AlphaFoldDB" id="I3CZM1"/>
<organism evidence="2 3">
    <name type="scientific">Candidatus Nitrosopumilus salarius BD31</name>
    <dbReference type="NCBI Taxonomy" id="859350"/>
    <lineage>
        <taxon>Archaea</taxon>
        <taxon>Nitrososphaerota</taxon>
        <taxon>Nitrososphaeria</taxon>
        <taxon>Nitrosopumilales</taxon>
        <taxon>Nitrosopumilaceae</taxon>
        <taxon>Nitrosopumilus</taxon>
    </lineage>
</organism>
<evidence type="ECO:0000313" key="3">
    <source>
        <dbReference type="Proteomes" id="UP000003423"/>
    </source>
</evidence>
<keyword evidence="1" id="KW-1133">Transmembrane helix</keyword>
<dbReference type="Proteomes" id="UP000003423">
    <property type="component" value="Unassembled WGS sequence"/>
</dbReference>
<name>I3CZM1_9ARCH</name>
<comment type="caution">
    <text evidence="2">The sequence shown here is derived from an EMBL/GenBank/DDBJ whole genome shotgun (WGS) entry which is preliminary data.</text>
</comment>
<dbReference type="PATRIC" id="fig|859350.6.peg.1983"/>
<dbReference type="EMBL" id="AEXL02000168">
    <property type="protein sequence ID" value="EIJ64914.1"/>
    <property type="molecule type" value="Genomic_DNA"/>
</dbReference>
<keyword evidence="1" id="KW-0812">Transmembrane</keyword>